<dbReference type="RefSeq" id="WP_307225675.1">
    <property type="nucleotide sequence ID" value="NZ_JAUSTT010000001.1"/>
</dbReference>
<name>A0ABT9WLZ8_9BACI</name>
<proteinExistence type="predicted"/>
<accession>A0ABT9WLZ8</accession>
<dbReference type="Pfam" id="PF14682">
    <property type="entry name" value="SPOB_ab"/>
    <property type="match status" value="1"/>
</dbReference>
<evidence type="ECO:0000256" key="1">
    <source>
        <dbReference type="ARBA" id="ARBA00022553"/>
    </source>
</evidence>
<dbReference type="Gene3D" id="1.10.287.130">
    <property type="match status" value="1"/>
</dbReference>
<protein>
    <submittedName>
        <fullName evidence="5">Stage 0 sporulation protein B (Sporulation initiation phosphotransferase)</fullName>
        <ecNumber evidence="5">2.7.-.-</ecNumber>
    </submittedName>
</protein>
<organism evidence="5 6">
    <name type="scientific">Bacillus chungangensis</name>
    <dbReference type="NCBI Taxonomy" id="587633"/>
    <lineage>
        <taxon>Bacteria</taxon>
        <taxon>Bacillati</taxon>
        <taxon>Bacillota</taxon>
        <taxon>Bacilli</taxon>
        <taxon>Bacillales</taxon>
        <taxon>Bacillaceae</taxon>
        <taxon>Bacillus</taxon>
    </lineage>
</organism>
<evidence type="ECO:0000259" key="4">
    <source>
        <dbReference type="SMART" id="SM01317"/>
    </source>
</evidence>
<dbReference type="InterPro" id="IPR016120">
    <property type="entry name" value="Sig_transdc_His_kin_SpoOB"/>
</dbReference>
<evidence type="ECO:0000313" key="5">
    <source>
        <dbReference type="EMBL" id="MDQ0174309.1"/>
    </source>
</evidence>
<dbReference type="SMART" id="SM01317">
    <property type="entry name" value="SPOB_ab"/>
    <property type="match status" value="1"/>
</dbReference>
<gene>
    <name evidence="5" type="ORF">J2S08_000140</name>
</gene>
<dbReference type="GO" id="GO:0016740">
    <property type="term" value="F:transferase activity"/>
    <property type="evidence" value="ECO:0007669"/>
    <property type="project" value="UniProtKB-KW"/>
</dbReference>
<sequence>MNENWTIVEVLRHARHDWMNNLQLIKGNLALGKIDQVERVIDDIILEAQQESRLCNLKLPQFAKMLLLFNWEAHTFYLEYEILDDFHPENVDDIALYQWTAAFFQQLENNVLPKFDNHLFLSIAHHEKGVCFFFEFEGKLKEKASLKAWLDRTGEKFAKNILIKSWKDTEFAIDVII</sequence>
<dbReference type="Proteomes" id="UP001223586">
    <property type="component" value="Unassembled WGS sequence"/>
</dbReference>
<dbReference type="InterPro" id="IPR016122">
    <property type="entry name" value="SpoOB_C"/>
</dbReference>
<dbReference type="EC" id="2.7.-.-" evidence="5"/>
<comment type="caution">
    <text evidence="5">The sequence shown here is derived from an EMBL/GenBank/DDBJ whole genome shotgun (WGS) entry which is preliminary data.</text>
</comment>
<evidence type="ECO:0000256" key="3">
    <source>
        <dbReference type="ARBA" id="ARBA00022777"/>
    </source>
</evidence>
<dbReference type="InterPro" id="IPR037100">
    <property type="entry name" value="Spo0B_C_sf"/>
</dbReference>
<dbReference type="InterPro" id="IPR039506">
    <property type="entry name" value="SPOB_a"/>
</dbReference>
<dbReference type="EMBL" id="JAUSTT010000001">
    <property type="protein sequence ID" value="MDQ0174309.1"/>
    <property type="molecule type" value="Genomic_DNA"/>
</dbReference>
<keyword evidence="3" id="KW-0418">Kinase</keyword>
<reference evidence="5 6" key="1">
    <citation type="submission" date="2023-07" db="EMBL/GenBank/DDBJ databases">
        <title>Genomic Encyclopedia of Type Strains, Phase IV (KMG-IV): sequencing the most valuable type-strain genomes for metagenomic binning, comparative biology and taxonomic classification.</title>
        <authorList>
            <person name="Goeker M."/>
        </authorList>
    </citation>
    <scope>NUCLEOTIDE SEQUENCE [LARGE SCALE GENOMIC DNA]</scope>
    <source>
        <strain evidence="5 6">DSM 23837</strain>
    </source>
</reference>
<evidence type="ECO:0000313" key="6">
    <source>
        <dbReference type="Proteomes" id="UP001223586"/>
    </source>
</evidence>
<keyword evidence="6" id="KW-1185">Reference proteome</keyword>
<dbReference type="SUPFAM" id="SSF55890">
    <property type="entry name" value="Sporulation response regulatory protein Spo0B"/>
    <property type="match status" value="1"/>
</dbReference>
<dbReference type="Pfam" id="PF14689">
    <property type="entry name" value="SPOB_a"/>
    <property type="match status" value="1"/>
</dbReference>
<dbReference type="Gene3D" id="3.30.565.30">
    <property type="entry name" value="Sporulation initiation phosphotransferase B (SpoOB), C-terminal domain"/>
    <property type="match status" value="1"/>
</dbReference>
<keyword evidence="2 5" id="KW-0808">Transferase</keyword>
<evidence type="ECO:0000256" key="2">
    <source>
        <dbReference type="ARBA" id="ARBA00022679"/>
    </source>
</evidence>
<feature type="domain" description="Sporulation initiation phosphotransferase B C-terminal" evidence="4">
    <location>
        <begin position="59"/>
        <end position="173"/>
    </location>
</feature>
<keyword evidence="1" id="KW-0597">Phosphoprotein</keyword>